<dbReference type="Proteomes" id="UP000824125">
    <property type="component" value="Unassembled WGS sequence"/>
</dbReference>
<comment type="caution">
    <text evidence="1">The sequence shown here is derived from an EMBL/GenBank/DDBJ whole genome shotgun (WGS) entry which is preliminary data.</text>
</comment>
<name>A0A9D1SMV1_9FIRM</name>
<protein>
    <submittedName>
        <fullName evidence="1">Recombinase family protein</fullName>
    </submittedName>
</protein>
<accession>A0A9D1SMV1</accession>
<reference evidence="1" key="1">
    <citation type="submission" date="2020-10" db="EMBL/GenBank/DDBJ databases">
        <authorList>
            <person name="Gilroy R."/>
        </authorList>
    </citation>
    <scope>NUCLEOTIDE SEQUENCE</scope>
    <source>
        <strain evidence="1">CHK176-6737</strain>
    </source>
</reference>
<reference evidence="1" key="2">
    <citation type="journal article" date="2021" name="PeerJ">
        <title>Extensive microbial diversity within the chicken gut microbiome revealed by metagenomics and culture.</title>
        <authorList>
            <person name="Gilroy R."/>
            <person name="Ravi A."/>
            <person name="Getino M."/>
            <person name="Pursley I."/>
            <person name="Horton D.L."/>
            <person name="Alikhan N.F."/>
            <person name="Baker D."/>
            <person name="Gharbi K."/>
            <person name="Hall N."/>
            <person name="Watson M."/>
            <person name="Adriaenssens E.M."/>
            <person name="Foster-Nyarko E."/>
            <person name="Jarju S."/>
            <person name="Secka A."/>
            <person name="Antonio M."/>
            <person name="Oren A."/>
            <person name="Chaudhuri R.R."/>
            <person name="La Ragione R."/>
            <person name="Hildebrand F."/>
            <person name="Pallen M.J."/>
        </authorList>
    </citation>
    <scope>NUCLEOTIDE SEQUENCE</scope>
    <source>
        <strain evidence="1">CHK176-6737</strain>
    </source>
</reference>
<feature type="non-terminal residue" evidence="1">
    <location>
        <position position="1"/>
    </location>
</feature>
<dbReference type="AlphaFoldDB" id="A0A9D1SMV1"/>
<dbReference type="EMBL" id="DVNM01000003">
    <property type="protein sequence ID" value="HIU68464.1"/>
    <property type="molecule type" value="Genomic_DNA"/>
</dbReference>
<gene>
    <name evidence="1" type="ORF">IAD23_00720</name>
</gene>
<evidence type="ECO:0000313" key="2">
    <source>
        <dbReference type="Proteomes" id="UP000824125"/>
    </source>
</evidence>
<organism evidence="1 2">
    <name type="scientific">Candidatus Scybalenecus merdavium</name>
    <dbReference type="NCBI Taxonomy" id="2840939"/>
    <lineage>
        <taxon>Bacteria</taxon>
        <taxon>Bacillati</taxon>
        <taxon>Bacillota</taxon>
        <taxon>Clostridia</taxon>
        <taxon>Eubacteriales</taxon>
        <taxon>Oscillospiraceae</taxon>
        <taxon>Oscillospiraceae incertae sedis</taxon>
        <taxon>Candidatus Scybalenecus</taxon>
    </lineage>
</organism>
<evidence type="ECO:0000313" key="1">
    <source>
        <dbReference type="EMBL" id="HIU68464.1"/>
    </source>
</evidence>
<proteinExistence type="predicted"/>
<sequence length="136" mass="15550">SLQESAETESTMKKRIAEFRRTLEENEVLDTFDRYVFESIVEKVIVGGYDEDGNKDPAMLTFIYKTGFKNSLDGTNFKPPRKNSKAAKKSAGLCSHATDEAKSMCSYHCDDTHRNRLFISSCRLMYGRLLVYGRQL</sequence>